<feature type="compositionally biased region" description="Low complexity" evidence="1">
    <location>
        <begin position="112"/>
        <end position="121"/>
    </location>
</feature>
<dbReference type="RefSeq" id="WP_420825564.1">
    <property type="nucleotide sequence ID" value="NZ_AP023361.1"/>
</dbReference>
<feature type="domain" description="DUF4167" evidence="2">
    <location>
        <begin position="2"/>
        <end position="75"/>
    </location>
</feature>
<feature type="compositionally biased region" description="Basic and acidic residues" evidence="1">
    <location>
        <begin position="135"/>
        <end position="146"/>
    </location>
</feature>
<dbReference type="Proteomes" id="UP000515317">
    <property type="component" value="Chromosome"/>
</dbReference>
<keyword evidence="4" id="KW-1185">Reference proteome</keyword>
<evidence type="ECO:0000259" key="2">
    <source>
        <dbReference type="Pfam" id="PF13763"/>
    </source>
</evidence>
<protein>
    <recommendedName>
        <fullName evidence="2">DUF4167 domain-containing protein</fullName>
    </recommendedName>
</protein>
<evidence type="ECO:0000313" key="4">
    <source>
        <dbReference type="Proteomes" id="UP000515317"/>
    </source>
</evidence>
<evidence type="ECO:0000313" key="3">
    <source>
        <dbReference type="EMBL" id="BCJ89735.1"/>
    </source>
</evidence>
<reference evidence="3 4" key="1">
    <citation type="submission" date="2020-08" db="EMBL/GenBank/DDBJ databases">
        <title>Genome sequence of Rhizobiales bacterium strain IZ6.</title>
        <authorList>
            <person name="Nakai R."/>
            <person name="Naganuma T."/>
        </authorList>
    </citation>
    <scope>NUCLEOTIDE SEQUENCE [LARGE SCALE GENOMIC DNA]</scope>
    <source>
        <strain evidence="3 4">IZ6</strain>
    </source>
</reference>
<feature type="region of interest" description="Disordered" evidence="1">
    <location>
        <begin position="70"/>
        <end position="230"/>
    </location>
</feature>
<accession>A0A6S6QPN1</accession>
<feature type="region of interest" description="Disordered" evidence="1">
    <location>
        <begin position="1"/>
        <end position="26"/>
    </location>
</feature>
<name>A0A6S6QPN1_9HYPH</name>
<gene>
    <name evidence="3" type="ORF">IZ6_04700</name>
</gene>
<dbReference type="InterPro" id="IPR025430">
    <property type="entry name" value="DUF4167"/>
</dbReference>
<proteinExistence type="predicted"/>
<dbReference type="Pfam" id="PF13763">
    <property type="entry name" value="DUF4167"/>
    <property type="match status" value="1"/>
</dbReference>
<sequence length="230" mass="24740">MRGRNNNNRKGPNPLSRSYESNGPDVKIRGTAAHIADKYVQLARDATSSGDPISAENYLQHAEHYYRIVAAAQPQYPQNQGGGFVRADDESRDEDGDEEGDGQANGYEGDQQPRQQQGYPQNAPQPYAQNGEGGQPREQREPREQRSYNNHQNNGGEPGGLPAFITGGQEYQGGQGGGGQERGEGGYNNGGRNRNRNRRFGRYGRNGGPGEQGAGEGGGPSAEPEIAPGE</sequence>
<organism evidence="3 4">
    <name type="scientific">Terrihabitans soli</name>
    <dbReference type="NCBI Taxonomy" id="708113"/>
    <lineage>
        <taxon>Bacteria</taxon>
        <taxon>Pseudomonadati</taxon>
        <taxon>Pseudomonadota</taxon>
        <taxon>Alphaproteobacteria</taxon>
        <taxon>Hyphomicrobiales</taxon>
        <taxon>Terrihabitans</taxon>
    </lineage>
</organism>
<feature type="compositionally biased region" description="Acidic residues" evidence="1">
    <location>
        <begin position="90"/>
        <end position="101"/>
    </location>
</feature>
<dbReference type="KEGG" id="tso:IZ6_04700"/>
<feature type="compositionally biased region" description="Low complexity" evidence="1">
    <location>
        <begin position="221"/>
        <end position="230"/>
    </location>
</feature>
<feature type="compositionally biased region" description="Gly residues" evidence="1">
    <location>
        <begin position="204"/>
        <end position="220"/>
    </location>
</feature>
<feature type="compositionally biased region" description="Low complexity" evidence="1">
    <location>
        <begin position="1"/>
        <end position="14"/>
    </location>
</feature>
<dbReference type="AlphaFoldDB" id="A0A6S6QPN1"/>
<feature type="compositionally biased region" description="Gly residues" evidence="1">
    <location>
        <begin position="170"/>
        <end position="189"/>
    </location>
</feature>
<dbReference type="EMBL" id="AP023361">
    <property type="protein sequence ID" value="BCJ89735.1"/>
    <property type="molecule type" value="Genomic_DNA"/>
</dbReference>
<evidence type="ECO:0000256" key="1">
    <source>
        <dbReference type="SAM" id="MobiDB-lite"/>
    </source>
</evidence>
<feature type="compositionally biased region" description="Basic residues" evidence="1">
    <location>
        <begin position="193"/>
        <end position="202"/>
    </location>
</feature>